<dbReference type="SUPFAM" id="SSF90123">
    <property type="entry name" value="ABC transporter transmembrane region"/>
    <property type="match status" value="1"/>
</dbReference>
<accession>D5BPM0</accession>
<dbReference type="GO" id="GO:0005886">
    <property type="term" value="C:plasma membrane"/>
    <property type="evidence" value="ECO:0007669"/>
    <property type="project" value="UniProtKB-SubCell"/>
</dbReference>
<dbReference type="InterPro" id="IPR027417">
    <property type="entry name" value="P-loop_NTPase"/>
</dbReference>
<dbReference type="InterPro" id="IPR017871">
    <property type="entry name" value="ABC_transporter-like_CS"/>
</dbReference>
<evidence type="ECO:0000256" key="2">
    <source>
        <dbReference type="ARBA" id="ARBA00022692"/>
    </source>
</evidence>
<feature type="transmembrane region" description="Helical" evidence="8">
    <location>
        <begin position="265"/>
        <end position="284"/>
    </location>
</feature>
<proteinExistence type="predicted"/>
<keyword evidence="11" id="KW-0378">Hydrolase</keyword>
<dbReference type="EC" id="3.6.3.-" evidence="11"/>
<feature type="transmembrane region" description="Helical" evidence="8">
    <location>
        <begin position="184"/>
        <end position="201"/>
    </location>
</feature>
<feature type="domain" description="ABC transmembrane type-1" evidence="10">
    <location>
        <begin position="44"/>
        <end position="325"/>
    </location>
</feature>
<comment type="function">
    <text evidence="7">Part of an ABC transporter complex. Transmembrane domains (TMD) form a pore in the inner membrane and the ATP-binding domain (NBD) is responsible for energy generation.</text>
</comment>
<evidence type="ECO:0000256" key="3">
    <source>
        <dbReference type="ARBA" id="ARBA00022741"/>
    </source>
</evidence>
<feature type="transmembrane region" description="Helical" evidence="8">
    <location>
        <begin position="78"/>
        <end position="99"/>
    </location>
</feature>
<evidence type="ECO:0000259" key="9">
    <source>
        <dbReference type="PROSITE" id="PS50893"/>
    </source>
</evidence>
<sequence>MTNRNTDVSYDATKADSAEAAMTSGELLRFFWPYLAPHKKRIMLAVLSLFMVAGALLFMGRGLAFLVDEGLGKQDPALLDRAVMATSLIALVLAFGSYLRTTMVNQIGEMVLADIRRAVFAHVTRLSIGWFETARTGDVLARITSDTATVQMVMTSTLSMAARNVILLFGGLVMVVLSSPKMSLVVLVVVPLVVVPLILLGRRLRVASRRAQDRLGDVSVEAEEVVSAIRTVQAFGRESFVRAHFDKAVDDSLDAALSRVRLRGLLSGILIFLVFSGISAILWIGGQDLLAGRISAGDLSSFIFYAFLVASSTGFLSELAGDLQRAAGAADRIAQLLTTDAIVPELPNTQKLDATHPVACRFDKVSFSYPAAANRPAIDNVSFQINAGERVALVGPSGAGKSTLFHLLLRFYDPITGVISIGDTDIRAVKLADVRAQIGLVPQDPALFSATIRENLVFGRPDANMDTIIEAAKKAQAHDFIMAIPDGYEAMVGEKGVRLSGGQRQRVAIARAILRNPRLLLLDEATSALDAQSEAAVQGALENLMYERTSLVIAHRLATVVRADRILLMDQGRIIAEGTHEMLMVESSLYRTLADLQFSVPRRA</sequence>
<dbReference type="GO" id="GO:0005524">
    <property type="term" value="F:ATP binding"/>
    <property type="evidence" value="ECO:0007669"/>
    <property type="project" value="UniProtKB-KW"/>
</dbReference>
<feature type="transmembrane region" description="Helical" evidence="8">
    <location>
        <begin position="161"/>
        <end position="178"/>
    </location>
</feature>
<evidence type="ECO:0000256" key="4">
    <source>
        <dbReference type="ARBA" id="ARBA00022840"/>
    </source>
</evidence>
<evidence type="ECO:0000313" key="12">
    <source>
        <dbReference type="Proteomes" id="UP000007460"/>
    </source>
</evidence>
<dbReference type="InterPro" id="IPR003439">
    <property type="entry name" value="ABC_transporter-like_ATP-bd"/>
</dbReference>
<dbReference type="KEGG" id="apb:SAR116_2279"/>
<dbReference type="eggNOG" id="COG1132">
    <property type="taxonomic scope" value="Bacteria"/>
</dbReference>
<dbReference type="Pfam" id="PF00005">
    <property type="entry name" value="ABC_tran"/>
    <property type="match status" value="1"/>
</dbReference>
<keyword evidence="3" id="KW-0547">Nucleotide-binding</keyword>
<organism evidence="11 12">
    <name type="scientific">Puniceispirillum marinum (strain IMCC1322)</name>
    <dbReference type="NCBI Taxonomy" id="488538"/>
    <lineage>
        <taxon>Bacteria</taxon>
        <taxon>Pseudomonadati</taxon>
        <taxon>Pseudomonadota</taxon>
        <taxon>Alphaproteobacteria</taxon>
        <taxon>Candidatus Puniceispirillales</taxon>
        <taxon>Candidatus Puniceispirillaceae</taxon>
        <taxon>Candidatus Puniceispirillum</taxon>
    </lineage>
</organism>
<dbReference type="Gene3D" id="1.20.1560.10">
    <property type="entry name" value="ABC transporter type 1, transmembrane domain"/>
    <property type="match status" value="1"/>
</dbReference>
<evidence type="ECO:0000256" key="8">
    <source>
        <dbReference type="SAM" id="Phobius"/>
    </source>
</evidence>
<dbReference type="GO" id="GO:0090374">
    <property type="term" value="P:oligopeptide export from mitochondrion"/>
    <property type="evidence" value="ECO:0007669"/>
    <property type="project" value="TreeGrafter"/>
</dbReference>
<dbReference type="InterPro" id="IPR003593">
    <property type="entry name" value="AAA+_ATPase"/>
</dbReference>
<evidence type="ECO:0000256" key="7">
    <source>
        <dbReference type="ARBA" id="ARBA00024725"/>
    </source>
</evidence>
<evidence type="ECO:0000256" key="1">
    <source>
        <dbReference type="ARBA" id="ARBA00004651"/>
    </source>
</evidence>
<keyword evidence="12" id="KW-1185">Reference proteome</keyword>
<dbReference type="RefSeq" id="WP_013047149.1">
    <property type="nucleotide sequence ID" value="NC_014010.1"/>
</dbReference>
<keyword evidence="4 11" id="KW-0067">ATP-binding</keyword>
<protein>
    <submittedName>
        <fullName evidence="11">ABC transporter, ATP-binding/permease protein</fullName>
        <ecNumber evidence="11">3.6.3.-</ecNumber>
    </submittedName>
</protein>
<dbReference type="AlphaFoldDB" id="D5BPM0"/>
<dbReference type="CDD" id="cd18575">
    <property type="entry name" value="ABC_6TM_bac_exporter_ABCB8_10_like"/>
    <property type="match status" value="1"/>
</dbReference>
<dbReference type="PROSITE" id="PS50893">
    <property type="entry name" value="ABC_TRANSPORTER_2"/>
    <property type="match status" value="1"/>
</dbReference>
<dbReference type="EMBL" id="CP001751">
    <property type="protein sequence ID" value="ADE40522.1"/>
    <property type="molecule type" value="Genomic_DNA"/>
</dbReference>
<dbReference type="Gene3D" id="3.40.50.300">
    <property type="entry name" value="P-loop containing nucleotide triphosphate hydrolases"/>
    <property type="match status" value="1"/>
</dbReference>
<dbReference type="PANTHER" id="PTHR43394:SF1">
    <property type="entry name" value="ATP-BINDING CASSETTE SUB-FAMILY B MEMBER 10, MITOCHONDRIAL"/>
    <property type="match status" value="1"/>
</dbReference>
<keyword evidence="5 8" id="KW-1133">Transmembrane helix</keyword>
<dbReference type="GO" id="GO:0016887">
    <property type="term" value="F:ATP hydrolysis activity"/>
    <property type="evidence" value="ECO:0007669"/>
    <property type="project" value="InterPro"/>
</dbReference>
<dbReference type="SMART" id="SM00382">
    <property type="entry name" value="AAA"/>
    <property type="match status" value="1"/>
</dbReference>
<name>D5BPM0_PUNMI</name>
<dbReference type="FunFam" id="3.40.50.300:FF:000218">
    <property type="entry name" value="Multidrug ABC transporter ATP-binding protein"/>
    <property type="match status" value="1"/>
</dbReference>
<dbReference type="Pfam" id="PF00664">
    <property type="entry name" value="ABC_membrane"/>
    <property type="match status" value="1"/>
</dbReference>
<dbReference type="STRING" id="488538.SAR116_2279"/>
<evidence type="ECO:0000256" key="5">
    <source>
        <dbReference type="ARBA" id="ARBA00022989"/>
    </source>
</evidence>
<dbReference type="InterPro" id="IPR039421">
    <property type="entry name" value="Type_1_exporter"/>
</dbReference>
<feature type="transmembrane region" description="Helical" evidence="8">
    <location>
        <begin position="42"/>
        <end position="66"/>
    </location>
</feature>
<evidence type="ECO:0000256" key="6">
    <source>
        <dbReference type="ARBA" id="ARBA00023136"/>
    </source>
</evidence>
<reference evidence="11 12" key="1">
    <citation type="journal article" date="2010" name="J. Bacteriol.">
        <title>Complete genome sequence of "Candidatus Puniceispirillum marinum" IMCC1322, a representative of the SAR116 clade in the Alphaproteobacteria.</title>
        <authorList>
            <person name="Oh H.M."/>
            <person name="Kwon K.K."/>
            <person name="Kang I."/>
            <person name="Kang S.G."/>
            <person name="Lee J.H."/>
            <person name="Kim S.J."/>
            <person name="Cho J.C."/>
        </authorList>
    </citation>
    <scope>NUCLEOTIDE SEQUENCE [LARGE SCALE GENOMIC DNA]</scope>
    <source>
        <strain evidence="11 12">IMCC1322</strain>
    </source>
</reference>
<keyword evidence="6 8" id="KW-0472">Membrane</keyword>
<dbReference type="SUPFAM" id="SSF52540">
    <property type="entry name" value="P-loop containing nucleoside triphosphate hydrolases"/>
    <property type="match status" value="1"/>
</dbReference>
<dbReference type="InterPro" id="IPR036640">
    <property type="entry name" value="ABC1_TM_sf"/>
</dbReference>
<keyword evidence="2 8" id="KW-0812">Transmembrane</keyword>
<dbReference type="Proteomes" id="UP000007460">
    <property type="component" value="Chromosome"/>
</dbReference>
<dbReference type="InterPro" id="IPR011527">
    <property type="entry name" value="ABC1_TM_dom"/>
</dbReference>
<gene>
    <name evidence="11" type="ordered locus">SAR116_2279</name>
</gene>
<dbReference type="PROSITE" id="PS50929">
    <property type="entry name" value="ABC_TM1F"/>
    <property type="match status" value="1"/>
</dbReference>
<evidence type="ECO:0000313" key="11">
    <source>
        <dbReference type="EMBL" id="ADE40522.1"/>
    </source>
</evidence>
<comment type="subcellular location">
    <subcellularLocation>
        <location evidence="1">Cell membrane</location>
        <topology evidence="1">Multi-pass membrane protein</topology>
    </subcellularLocation>
</comment>
<dbReference type="PANTHER" id="PTHR43394">
    <property type="entry name" value="ATP-DEPENDENT PERMEASE MDL1, MITOCHONDRIAL"/>
    <property type="match status" value="1"/>
</dbReference>
<dbReference type="HOGENOM" id="CLU_000604_84_3_5"/>
<feature type="domain" description="ABC transporter" evidence="9">
    <location>
        <begin position="360"/>
        <end position="596"/>
    </location>
</feature>
<evidence type="ECO:0000259" key="10">
    <source>
        <dbReference type="PROSITE" id="PS50929"/>
    </source>
</evidence>
<dbReference type="GO" id="GO:0015421">
    <property type="term" value="F:ABC-type oligopeptide transporter activity"/>
    <property type="evidence" value="ECO:0007669"/>
    <property type="project" value="TreeGrafter"/>
</dbReference>
<dbReference type="PROSITE" id="PS00211">
    <property type="entry name" value="ABC_TRANSPORTER_1"/>
    <property type="match status" value="1"/>
</dbReference>